<dbReference type="EC" id="3.6.5.3" evidence="8"/>
<proteinExistence type="inferred from homology"/>
<dbReference type="CDD" id="cd03707">
    <property type="entry name" value="EFTU_III"/>
    <property type="match status" value="1"/>
</dbReference>
<dbReference type="Proteomes" id="UP001596439">
    <property type="component" value="Unassembled WGS sequence"/>
</dbReference>
<dbReference type="PROSITE" id="PS00301">
    <property type="entry name" value="G_TR_1"/>
    <property type="match status" value="1"/>
</dbReference>
<protein>
    <recommendedName>
        <fullName evidence="7 8">Elongation factor Tu</fullName>
        <shortName evidence="8">EF-Tu</shortName>
        <ecNumber evidence="8">3.6.5.3</ecNumber>
    </recommendedName>
</protein>
<evidence type="ECO:0000256" key="2">
    <source>
        <dbReference type="ARBA" id="ARBA00022768"/>
    </source>
</evidence>
<dbReference type="InterPro" id="IPR031157">
    <property type="entry name" value="G_TR_CS"/>
</dbReference>
<dbReference type="NCBIfam" id="NF000766">
    <property type="entry name" value="PRK00049.1"/>
    <property type="match status" value="1"/>
</dbReference>
<evidence type="ECO:0000256" key="7">
    <source>
        <dbReference type="ARBA" id="ARBA00029554"/>
    </source>
</evidence>
<evidence type="ECO:0000256" key="5">
    <source>
        <dbReference type="ARBA" id="ARBA00022917"/>
    </source>
</evidence>
<dbReference type="RefSeq" id="WP_074032430.1">
    <property type="nucleotide sequence ID" value="NZ_JANIEL010000031.1"/>
</dbReference>
<keyword evidence="11" id="KW-1185">Reference proteome</keyword>
<comment type="caution">
    <text evidence="10">The sequence shown here is derived from an EMBL/GenBank/DDBJ whole genome shotgun (WGS) entry which is preliminary data.</text>
</comment>
<accession>A0ABW2PP76</accession>
<comment type="similarity">
    <text evidence="8">Belongs to the TRAFAC class translation factor GTPase superfamily. Classic translation factor GTPase family. EF-Tu/EF-1A subfamily.</text>
</comment>
<keyword evidence="2 8" id="KW-0251">Elongation factor</keyword>
<dbReference type="PANTHER" id="PTHR43721">
    <property type="entry name" value="ELONGATION FACTOR TU-RELATED"/>
    <property type="match status" value="1"/>
</dbReference>
<dbReference type="Gene3D" id="3.40.50.300">
    <property type="entry name" value="P-loop containing nucleotide triphosphate hydrolases"/>
    <property type="match status" value="1"/>
</dbReference>
<keyword evidence="8" id="KW-0963">Cytoplasm</keyword>
<dbReference type="PANTHER" id="PTHR43721:SF22">
    <property type="entry name" value="ELONGATION FACTOR TU, MITOCHONDRIAL"/>
    <property type="match status" value="1"/>
</dbReference>
<dbReference type="Pfam" id="PF03143">
    <property type="entry name" value="GTP_EFTU_D3"/>
    <property type="match status" value="1"/>
</dbReference>
<dbReference type="InterPro" id="IPR041709">
    <property type="entry name" value="EF-Tu_GTP-bd"/>
</dbReference>
<dbReference type="InterPro" id="IPR033720">
    <property type="entry name" value="EFTU_2"/>
</dbReference>
<dbReference type="NCBIfam" id="NF009372">
    <property type="entry name" value="PRK12735.1"/>
    <property type="match status" value="1"/>
</dbReference>
<keyword evidence="3 8" id="KW-0378">Hydrolase</keyword>
<dbReference type="Gene3D" id="2.40.30.10">
    <property type="entry name" value="Translation factors"/>
    <property type="match status" value="2"/>
</dbReference>
<dbReference type="NCBIfam" id="NF009373">
    <property type="entry name" value="PRK12736.1"/>
    <property type="match status" value="1"/>
</dbReference>
<dbReference type="SUPFAM" id="SSF50465">
    <property type="entry name" value="EF-Tu/eEF-1alpha/eIF2-gamma C-terminal domain"/>
    <property type="match status" value="1"/>
</dbReference>
<dbReference type="HAMAP" id="MF_00118_B">
    <property type="entry name" value="EF_Tu_B"/>
    <property type="match status" value="1"/>
</dbReference>
<dbReference type="InterPro" id="IPR000795">
    <property type="entry name" value="T_Tr_GTP-bd_dom"/>
</dbReference>
<feature type="binding site" evidence="8">
    <location>
        <begin position="81"/>
        <end position="85"/>
    </location>
    <ligand>
        <name>GTP</name>
        <dbReference type="ChEBI" id="CHEBI:37565"/>
    </ligand>
</feature>
<dbReference type="SUPFAM" id="SSF50447">
    <property type="entry name" value="Translation proteins"/>
    <property type="match status" value="1"/>
</dbReference>
<name>A0ABW2PP76_9BACL</name>
<dbReference type="InterPro" id="IPR027417">
    <property type="entry name" value="P-loop_NTPase"/>
</dbReference>
<gene>
    <name evidence="8 10" type="primary">tuf</name>
    <name evidence="10" type="ORF">ACFQO8_14040</name>
</gene>
<evidence type="ECO:0000259" key="9">
    <source>
        <dbReference type="PROSITE" id="PS51722"/>
    </source>
</evidence>
<evidence type="ECO:0000313" key="11">
    <source>
        <dbReference type="Proteomes" id="UP001596439"/>
    </source>
</evidence>
<evidence type="ECO:0000256" key="6">
    <source>
        <dbReference type="ARBA" id="ARBA00023134"/>
    </source>
</evidence>
<dbReference type="NCBIfam" id="TIGR00485">
    <property type="entry name" value="EF-Tu"/>
    <property type="match status" value="1"/>
</dbReference>
<dbReference type="Pfam" id="PF00009">
    <property type="entry name" value="GTP_EFTU"/>
    <property type="match status" value="1"/>
</dbReference>
<comment type="function">
    <text evidence="8">GTP hydrolase that promotes the GTP-dependent binding of aminoacyl-tRNA to the A-site of ribosomes during protein biosynthesis.</text>
</comment>
<keyword evidence="8" id="KW-0479">Metal-binding</keyword>
<feature type="binding site" evidence="8">
    <location>
        <begin position="19"/>
        <end position="26"/>
    </location>
    <ligand>
        <name>GTP</name>
        <dbReference type="ChEBI" id="CHEBI:37565"/>
    </ligand>
</feature>
<dbReference type="EMBL" id="JBHTCE010000005">
    <property type="protein sequence ID" value="MFC7391256.1"/>
    <property type="molecule type" value="Genomic_DNA"/>
</dbReference>
<dbReference type="InterPro" id="IPR050055">
    <property type="entry name" value="EF-Tu_GTPase"/>
</dbReference>
<dbReference type="PRINTS" id="PR00315">
    <property type="entry name" value="ELONGATNFCT"/>
</dbReference>
<organism evidence="10 11">
    <name type="scientific">Exiguobacterium aestuarii</name>
    <dbReference type="NCBI Taxonomy" id="273527"/>
    <lineage>
        <taxon>Bacteria</taxon>
        <taxon>Bacillati</taxon>
        <taxon>Bacillota</taxon>
        <taxon>Bacilli</taxon>
        <taxon>Bacillales</taxon>
        <taxon>Bacillales Family XII. Incertae Sedis</taxon>
        <taxon>Exiguobacterium</taxon>
    </lineage>
</organism>
<dbReference type="PROSITE" id="PS51722">
    <property type="entry name" value="G_TR_2"/>
    <property type="match status" value="1"/>
</dbReference>
<comment type="subunit">
    <text evidence="8">Monomer.</text>
</comment>
<evidence type="ECO:0000313" key="10">
    <source>
        <dbReference type="EMBL" id="MFC7391256.1"/>
    </source>
</evidence>
<dbReference type="CDD" id="cd03697">
    <property type="entry name" value="EFTU_II"/>
    <property type="match status" value="1"/>
</dbReference>
<evidence type="ECO:0000256" key="4">
    <source>
        <dbReference type="ARBA" id="ARBA00022842"/>
    </source>
</evidence>
<dbReference type="Pfam" id="PF03144">
    <property type="entry name" value="GTP_EFTU_D2"/>
    <property type="match status" value="1"/>
</dbReference>
<dbReference type="GO" id="GO:0003746">
    <property type="term" value="F:translation elongation factor activity"/>
    <property type="evidence" value="ECO:0007669"/>
    <property type="project" value="UniProtKB-KW"/>
</dbReference>
<keyword evidence="6 8" id="KW-0342">GTP-binding</keyword>
<feature type="binding site" evidence="8">
    <location>
        <begin position="136"/>
        <end position="139"/>
    </location>
    <ligand>
        <name>GTP</name>
        <dbReference type="ChEBI" id="CHEBI:37565"/>
    </ligand>
</feature>
<feature type="domain" description="Tr-type G" evidence="9">
    <location>
        <begin position="10"/>
        <end position="204"/>
    </location>
</feature>
<reference evidence="11" key="1">
    <citation type="journal article" date="2019" name="Int. J. Syst. Evol. Microbiol.">
        <title>The Global Catalogue of Microorganisms (GCM) 10K type strain sequencing project: providing services to taxonomists for standard genome sequencing and annotation.</title>
        <authorList>
            <consortium name="The Broad Institute Genomics Platform"/>
            <consortium name="The Broad Institute Genome Sequencing Center for Infectious Disease"/>
            <person name="Wu L."/>
            <person name="Ma J."/>
        </authorList>
    </citation>
    <scope>NUCLEOTIDE SEQUENCE [LARGE SCALE GENOMIC DNA]</scope>
    <source>
        <strain evidence="11">CCUG 55590</strain>
    </source>
</reference>
<feature type="binding site" evidence="8">
    <location>
        <position position="26"/>
    </location>
    <ligand>
        <name>Mg(2+)</name>
        <dbReference type="ChEBI" id="CHEBI:18420"/>
    </ligand>
</feature>
<dbReference type="NCBIfam" id="TIGR00231">
    <property type="entry name" value="small_GTP"/>
    <property type="match status" value="1"/>
</dbReference>
<dbReference type="InterPro" id="IPR004160">
    <property type="entry name" value="Transl_elong_EFTu/EF1A_C"/>
</dbReference>
<dbReference type="InterPro" id="IPR004161">
    <property type="entry name" value="EFTu-like_2"/>
</dbReference>
<comment type="subcellular location">
    <subcellularLocation>
        <location evidence="8">Cytoplasm</location>
    </subcellularLocation>
</comment>
<dbReference type="CDD" id="cd01884">
    <property type="entry name" value="EF_Tu"/>
    <property type="match status" value="1"/>
</dbReference>
<evidence type="ECO:0000256" key="8">
    <source>
        <dbReference type="HAMAP-Rule" id="MF_00118"/>
    </source>
</evidence>
<dbReference type="InterPro" id="IPR004541">
    <property type="entry name" value="Transl_elong_EFTu/EF1A_bac/org"/>
</dbReference>
<keyword evidence="1 8" id="KW-0547">Nucleotide-binding</keyword>
<comment type="catalytic activity">
    <reaction evidence="8">
        <text>GTP + H2O = GDP + phosphate + H(+)</text>
        <dbReference type="Rhea" id="RHEA:19669"/>
        <dbReference type="ChEBI" id="CHEBI:15377"/>
        <dbReference type="ChEBI" id="CHEBI:15378"/>
        <dbReference type="ChEBI" id="CHEBI:37565"/>
        <dbReference type="ChEBI" id="CHEBI:43474"/>
        <dbReference type="ChEBI" id="CHEBI:58189"/>
        <dbReference type="EC" id="3.6.5.3"/>
    </reaction>
</comment>
<dbReference type="InterPro" id="IPR009000">
    <property type="entry name" value="Transl_B-barrel_sf"/>
</dbReference>
<sequence length="395" mass="43540">MGKEKFDRSKPHVNIGTIGHVDHGKTTLTAAISAVLSRAQGKTATKFDQIDGAPEERERGITIATAHIEYETDKRHYAHVDCPGHADYVKNMITGAAQMDGAILVVSATDGPMPQTREHILLSRQVGVPYIVVFMNKVDMVDDEELLELVEMEIRELLSEYDFPGDDLPVIKGSALGALNGEAQWEEKVMELMNAVDEYIPEPVRDTEKDFMMPVEDVFSITGRGTVATGRVERGVLRVNDEIEIVGLTEETKKTVCTGVEMFRKLLDYAEAGDNIGALLRGVSRDDIERGQVLAKPGSITPHSKFKASIYVLSKEEGGRHTPFFANYRPQFYFRTTDVTGIVHLPEGTEMVMPGDNIELTVELISTIAIEDGTRFSIREGGRTVGAGSVTEIIE</sequence>
<dbReference type="InterPro" id="IPR009001">
    <property type="entry name" value="Transl_elong_EF1A/Init_IF2_C"/>
</dbReference>
<keyword evidence="5 8" id="KW-0648">Protein biosynthesis</keyword>
<evidence type="ECO:0000256" key="1">
    <source>
        <dbReference type="ARBA" id="ARBA00022741"/>
    </source>
</evidence>
<keyword evidence="4 8" id="KW-0460">Magnesium</keyword>
<dbReference type="SUPFAM" id="SSF52540">
    <property type="entry name" value="P-loop containing nucleoside triphosphate hydrolases"/>
    <property type="match status" value="1"/>
</dbReference>
<dbReference type="InterPro" id="IPR005225">
    <property type="entry name" value="Small_GTP-bd"/>
</dbReference>
<evidence type="ECO:0000256" key="3">
    <source>
        <dbReference type="ARBA" id="ARBA00022801"/>
    </source>
</evidence>